<dbReference type="InterPro" id="IPR035979">
    <property type="entry name" value="RBD_domain_sf"/>
</dbReference>
<gene>
    <name evidence="3" type="ORF">EMPS_07331</name>
</gene>
<dbReference type="PANTHER" id="PTHR12357:SF3">
    <property type="entry name" value="YTH DOMAIN-CONTAINING PROTEIN 1"/>
    <property type="match status" value="1"/>
</dbReference>
<sequence>MGYHPGPMPPYDQAPPLQHPHHRQQQQQQQHPHQHPHPQHPHPQQLHSHAQHLPHGTGGSLAPIHGPTSAPLSISETSGKTLSGTHPATRLESISTPDMLQLESSPSLDSTDSSFTGSTELKTENKTNKVGRAELGQEEERIKGHQQSVEALQKGNSTGSQVPSCSSSSSSSPKMAHIDSNPALNEAHRPSQERPKRTGPQQPTSHHPDSLDTTESDSAEGVSSLADSVGVKTGLRGDADEEQELAAVTETTATTGDPSENSGTGPETAQRNHSHREPGQTEPAQQERHSETQNSKGGSQPIPPSSLPDTYSGQPQPPFSPHQHHPHLQNQHQGYQPQGRSSSAAPYYAPRHNHPHPKPFSGPQGQGPGGPHTPGNLAPGPPGHQGYGIPPPFYSPNNSVIPSSPGSRRPMGFHPQSSVPTGSHPMGSPGLRLAGPQYHSSAGFKPPPFLNQGVYPPEYPGYYHGPESWRGHPAPSLQKKPKELDKAMWVGNVLNDTTLAELQAIFEAEPTEAEGDVQHDVPESIFILAKSNCAFVNYSSHEAVDRAVLRFHDREFKNTRLVCRPRKDPATDSSSQSGKSPGPGRFQSQMNHPSGESPYLSPLGFYEGDPTGADHSRRYEMNEAQASMERMRLSGRSPVSNSPSSGGEGGPLLKEKDRSSKKSRSSSSLGFSESRYFILKSLNEEDLKLSVQYGQWATQDHLVPILNDAFENTRNVYLVFSANKSGEFFGYARMTSTISSENSLTLEANEPWKPSIEIPLSPEMRASLLEEYEQATKEGRQLTNEEAEIIARGSTTTTSWGTVFTVEWIQVHKVPFSRTTHLLNPLYENREVKVSKDGTEVEASVGEQLLSLFQRSNRSQRDEAESASNADSQSNSETGSRRSSVAGDNPATPSVSSLAPPAHLPHQTPRSSSSRRSSIMSSRSVGSNSARERRTSVDPSSSSSQKGPYAGQHHKSGGGQPSQYNNHQRGPYGGDGHHHHQYQTHSPSGGGGYRSSQRQGGQYGYSGYDQSSAYHPSNQHGEHQRQGWKSNYRGGPSSSGSYGGSPNPGTEYGSPRGQHMMAGHSNHYQDQRKGGNNNKYNNNYGYDYPYPSHQPYYQGTHGQRRPTPGQGGPHHQHQGHNSNHGRPNLSPPAADSNGNGNAPGYKTSPYHDYNYSGPRSGPSPPSIAHTSPPSGTVTGGPQPMSQQHGPPPSGYPGAPGGPPLPFHPHGHVPPPGYPMMGPSGGPIPGAYMGYNPYAHPGPSMMMHHPMVWHHPSQGPLMSPGMIPAPIPGSTSIGAAATAAGAEINTGGSSTSTPGQSSTSESRTGGTGGGEEPEVGAMEGAVPYFDGVSYGYMPAEEAYQQSMYGYGYMPAQEGGSETDGGAQGEHGNPNSHLGHPGYGHYPQHPGAYPHPMYHHPYQQYPAPYYGQPPHPGSHAHPSQGPLVPPPAAHFSGHQQQPPMGLGGSGPGGSRPSRSDSSSTRSSTSTLIPATSTHSGHAAGGGATGLQPGHNSKTKDADEVVDVVVAEDVPVKDEPAAVDTKADDLPPEEPEALPVEEKSVLNPDLGGALGEGRTGSEPVVSISAKDSASRSRPKAKSTPK</sequence>
<feature type="compositionally biased region" description="Basic and acidic residues" evidence="1">
    <location>
        <begin position="612"/>
        <end position="621"/>
    </location>
</feature>
<feature type="compositionally biased region" description="Polar residues" evidence="1">
    <location>
        <begin position="334"/>
        <end position="344"/>
    </location>
</feature>
<feature type="compositionally biased region" description="Low complexity" evidence="1">
    <location>
        <begin position="1387"/>
        <end position="1408"/>
    </location>
</feature>
<comment type="caution">
    <text evidence="3">The sequence shown here is derived from an EMBL/GenBank/DDBJ whole genome shotgun (WGS) entry which is preliminary data.</text>
</comment>
<dbReference type="Gene3D" id="3.30.70.330">
    <property type="match status" value="1"/>
</dbReference>
<feature type="compositionally biased region" description="Low complexity" evidence="1">
    <location>
        <begin position="1030"/>
        <end position="1049"/>
    </location>
</feature>
<feature type="compositionally biased region" description="Basic residues" evidence="1">
    <location>
        <begin position="1573"/>
        <end position="1582"/>
    </location>
</feature>
<keyword evidence="4" id="KW-1185">Reference proteome</keyword>
<dbReference type="GO" id="GO:0005654">
    <property type="term" value="C:nucleoplasm"/>
    <property type="evidence" value="ECO:0007669"/>
    <property type="project" value="TreeGrafter"/>
</dbReference>
<feature type="compositionally biased region" description="Low complexity" evidence="1">
    <location>
        <begin position="910"/>
        <end position="929"/>
    </location>
</feature>
<feature type="compositionally biased region" description="Low complexity" evidence="1">
    <location>
        <begin position="245"/>
        <end position="255"/>
    </location>
</feature>
<feature type="compositionally biased region" description="Low complexity" evidence="1">
    <location>
        <begin position="157"/>
        <end position="172"/>
    </location>
</feature>
<feature type="compositionally biased region" description="Pro residues" evidence="1">
    <location>
        <begin position="1189"/>
        <end position="1217"/>
    </location>
</feature>
<feature type="compositionally biased region" description="Low complexity" evidence="1">
    <location>
        <begin position="573"/>
        <end position="584"/>
    </location>
</feature>
<feature type="compositionally biased region" description="Low complexity" evidence="1">
    <location>
        <begin position="994"/>
        <end position="1012"/>
    </location>
</feature>
<dbReference type="CDD" id="cd21134">
    <property type="entry name" value="YTH"/>
    <property type="match status" value="1"/>
</dbReference>
<dbReference type="PROSITE" id="PS50882">
    <property type="entry name" value="YTH"/>
    <property type="match status" value="1"/>
</dbReference>
<evidence type="ECO:0000259" key="2">
    <source>
        <dbReference type="PROSITE" id="PS50882"/>
    </source>
</evidence>
<dbReference type="SUPFAM" id="SSF54928">
    <property type="entry name" value="RNA-binding domain, RBD"/>
    <property type="match status" value="1"/>
</dbReference>
<dbReference type="GO" id="GO:0000381">
    <property type="term" value="P:regulation of alternative mRNA splicing, via spliceosome"/>
    <property type="evidence" value="ECO:0007669"/>
    <property type="project" value="TreeGrafter"/>
</dbReference>
<proteinExistence type="predicted"/>
<feature type="compositionally biased region" description="Low complexity" evidence="1">
    <location>
        <begin position="1074"/>
        <end position="1086"/>
    </location>
</feature>
<dbReference type="InterPro" id="IPR012677">
    <property type="entry name" value="Nucleotide-bd_a/b_plait_sf"/>
</dbReference>
<name>A0A9P3HER2_9FUNG</name>
<dbReference type="Proteomes" id="UP000827284">
    <property type="component" value="Unassembled WGS sequence"/>
</dbReference>
<dbReference type="PANTHER" id="PTHR12357">
    <property type="entry name" value="YTH YT521-B HOMOLOGY DOMAIN-CONTAINING"/>
    <property type="match status" value="1"/>
</dbReference>
<dbReference type="CDD" id="cd00590">
    <property type="entry name" value="RRM_SF"/>
    <property type="match status" value="1"/>
</dbReference>
<feature type="region of interest" description="Disordered" evidence="1">
    <location>
        <begin position="1286"/>
        <end position="1319"/>
    </location>
</feature>
<dbReference type="InterPro" id="IPR045168">
    <property type="entry name" value="YTH_prot"/>
</dbReference>
<protein>
    <recommendedName>
        <fullName evidence="2">YTH domain-containing protein</fullName>
    </recommendedName>
</protein>
<dbReference type="EMBL" id="BQFW01000010">
    <property type="protein sequence ID" value="GJJ74973.1"/>
    <property type="molecule type" value="Genomic_DNA"/>
</dbReference>
<evidence type="ECO:0000313" key="3">
    <source>
        <dbReference type="EMBL" id="GJJ74973.1"/>
    </source>
</evidence>
<feature type="region of interest" description="Disordered" evidence="1">
    <location>
        <begin position="562"/>
        <end position="668"/>
    </location>
</feature>
<feature type="domain" description="YTH" evidence="2">
    <location>
        <begin position="674"/>
        <end position="853"/>
    </location>
</feature>
<dbReference type="GO" id="GO:0000398">
    <property type="term" value="P:mRNA splicing, via spliceosome"/>
    <property type="evidence" value="ECO:0007669"/>
    <property type="project" value="TreeGrafter"/>
</dbReference>
<feature type="compositionally biased region" description="Pro residues" evidence="1">
    <location>
        <begin position="1"/>
        <end position="13"/>
    </location>
</feature>
<feature type="compositionally biased region" description="Low complexity" evidence="1">
    <location>
        <begin position="1452"/>
        <end position="1479"/>
    </location>
</feature>
<feature type="region of interest" description="Disordered" evidence="1">
    <location>
        <begin position="852"/>
        <end position="1217"/>
    </location>
</feature>
<feature type="compositionally biased region" description="Basic and acidic residues" evidence="1">
    <location>
        <begin position="186"/>
        <end position="196"/>
    </location>
</feature>
<dbReference type="GO" id="GO:0003729">
    <property type="term" value="F:mRNA binding"/>
    <property type="evidence" value="ECO:0007669"/>
    <property type="project" value="TreeGrafter"/>
</dbReference>
<feature type="compositionally biased region" description="Basic and acidic residues" evidence="1">
    <location>
        <begin position="275"/>
        <end position="291"/>
    </location>
</feature>
<feature type="compositionally biased region" description="Polar residues" evidence="1">
    <location>
        <begin position="256"/>
        <end position="271"/>
    </location>
</feature>
<evidence type="ECO:0000256" key="1">
    <source>
        <dbReference type="SAM" id="MobiDB-lite"/>
    </source>
</evidence>
<feature type="compositionally biased region" description="Polar residues" evidence="1">
    <location>
        <begin position="866"/>
        <end position="883"/>
    </location>
</feature>
<evidence type="ECO:0000313" key="4">
    <source>
        <dbReference type="Proteomes" id="UP000827284"/>
    </source>
</evidence>
<dbReference type="InterPro" id="IPR000504">
    <property type="entry name" value="RRM_dom"/>
</dbReference>
<feature type="compositionally biased region" description="Low complexity" evidence="1">
    <location>
        <begin position="1286"/>
        <end position="1307"/>
    </location>
</feature>
<dbReference type="InterPro" id="IPR057720">
    <property type="entry name" value="RRM_YTH1"/>
</dbReference>
<reference evidence="3" key="1">
    <citation type="submission" date="2021-11" db="EMBL/GenBank/DDBJ databases">
        <authorList>
            <person name="Herlambang A."/>
            <person name="Guo Y."/>
            <person name="Takashima Y."/>
            <person name="Nishizawa T."/>
        </authorList>
    </citation>
    <scope>NUCLEOTIDE SEQUENCE</scope>
    <source>
        <strain evidence="3">E1425</strain>
    </source>
</reference>
<dbReference type="GO" id="GO:1990247">
    <property type="term" value="F:N6-methyladenosine-containing RNA reader activity"/>
    <property type="evidence" value="ECO:0007669"/>
    <property type="project" value="TreeGrafter"/>
</dbReference>
<feature type="compositionally biased region" description="Polar residues" evidence="1">
    <location>
        <begin position="145"/>
        <end position="156"/>
    </location>
</feature>
<dbReference type="Gene3D" id="3.10.590.10">
    <property type="entry name" value="ph1033 like domains"/>
    <property type="match status" value="1"/>
</dbReference>
<dbReference type="OrthoDB" id="306690at2759"/>
<feature type="region of interest" description="Disordered" evidence="1">
    <location>
        <begin position="1"/>
        <end position="434"/>
    </location>
</feature>
<feature type="compositionally biased region" description="Polar residues" evidence="1">
    <location>
        <begin position="395"/>
        <end position="406"/>
    </location>
</feature>
<feature type="compositionally biased region" description="Low complexity" evidence="1">
    <location>
        <begin position="104"/>
        <end position="114"/>
    </location>
</feature>
<feature type="region of interest" description="Disordered" evidence="1">
    <location>
        <begin position="1353"/>
        <end position="1582"/>
    </location>
</feature>
<accession>A0A9P3HER2</accession>
<dbReference type="SMART" id="SM00360">
    <property type="entry name" value="RRM"/>
    <property type="match status" value="1"/>
</dbReference>
<feature type="compositionally biased region" description="Low complexity" evidence="1">
    <location>
        <begin position="42"/>
        <end position="55"/>
    </location>
</feature>
<dbReference type="Pfam" id="PF04146">
    <property type="entry name" value="YTH"/>
    <property type="match status" value="1"/>
</dbReference>
<dbReference type="InterPro" id="IPR007275">
    <property type="entry name" value="YTH_domain"/>
</dbReference>
<feature type="compositionally biased region" description="Polar residues" evidence="1">
    <location>
        <begin position="70"/>
        <end position="98"/>
    </location>
</feature>
<feature type="compositionally biased region" description="Basic and acidic residues" evidence="1">
    <location>
        <begin position="1511"/>
        <end position="1526"/>
    </location>
</feature>
<feature type="compositionally biased region" description="Low complexity" evidence="1">
    <location>
        <begin position="634"/>
        <end position="645"/>
    </location>
</feature>
<dbReference type="Pfam" id="PF25701">
    <property type="entry name" value="RRM_YTH1"/>
    <property type="match status" value="1"/>
</dbReference>
<reference evidence="3" key="2">
    <citation type="journal article" date="2022" name="Microbiol. Resour. Announc.">
        <title>Whole-Genome Sequence of Entomortierella parvispora E1425, a Mucoromycotan Fungus Associated with Burkholderiaceae-Related Endosymbiotic Bacteria.</title>
        <authorList>
            <person name="Herlambang A."/>
            <person name="Guo Y."/>
            <person name="Takashima Y."/>
            <person name="Narisawa K."/>
            <person name="Ohta H."/>
            <person name="Nishizawa T."/>
        </authorList>
    </citation>
    <scope>NUCLEOTIDE SEQUENCE</scope>
    <source>
        <strain evidence="3">E1425</strain>
    </source>
</reference>
<organism evidence="3 4">
    <name type="scientific">Entomortierella parvispora</name>
    <dbReference type="NCBI Taxonomy" id="205924"/>
    <lineage>
        <taxon>Eukaryota</taxon>
        <taxon>Fungi</taxon>
        <taxon>Fungi incertae sedis</taxon>
        <taxon>Mucoromycota</taxon>
        <taxon>Mortierellomycotina</taxon>
        <taxon>Mortierellomycetes</taxon>
        <taxon>Mortierellales</taxon>
        <taxon>Mortierellaceae</taxon>
        <taxon>Entomortierella</taxon>
    </lineage>
</organism>